<protein>
    <recommendedName>
        <fullName evidence="1">Glycosyltransferase 2-like domain-containing protein</fullName>
    </recommendedName>
</protein>
<evidence type="ECO:0000313" key="2">
    <source>
        <dbReference type="EMBL" id="POH81594.1"/>
    </source>
</evidence>
<dbReference type="EMBL" id="PPXG01000007">
    <property type="protein sequence ID" value="POH81594.1"/>
    <property type="molecule type" value="Genomic_DNA"/>
</dbReference>
<dbReference type="Pfam" id="PF00535">
    <property type="entry name" value="Glycos_transf_2"/>
    <property type="match status" value="1"/>
</dbReference>
<dbReference type="Gene3D" id="3.90.550.10">
    <property type="entry name" value="Spore Coat Polysaccharide Biosynthesis Protein SpsA, Chain A"/>
    <property type="match status" value="1"/>
</dbReference>
<dbReference type="SUPFAM" id="SSF53448">
    <property type="entry name" value="Nucleotide-diphospho-sugar transferases"/>
    <property type="match status" value="1"/>
</dbReference>
<sequence>MPEEASVSVIVPCYRCCETIERAVASIACQTLRPAEVILVDDNSADRTEFLLKEIQQSYAEGWIKIVRQFSNKGPGSARNAGWELASQPYIAFLDSDDAWHPQKIEIQWRWMVDHPEVVLTGHAYQVVNGALLDANIQDNVFGFNNVSKRKLLLANQFATPTVMLKRSLPYRFVEGKRACEDFLLWCEILLGGNKCSRSPLALTWLFKAAYGKSGLSGNLWSMEKGELDAYRRLARADLISFPLMMVLSVWSLLKFARRIIVYSVRV</sequence>
<dbReference type="Proteomes" id="UP000237068">
    <property type="component" value="Unassembled WGS sequence"/>
</dbReference>
<accession>A0A2S4AJQ9</accession>
<name>A0A2S4AJQ9_STUST</name>
<dbReference type="InterPro" id="IPR001173">
    <property type="entry name" value="Glyco_trans_2-like"/>
</dbReference>
<proteinExistence type="predicted"/>
<dbReference type="AlphaFoldDB" id="A0A2S4AJQ9"/>
<organism evidence="2 3">
    <name type="scientific">Stutzerimonas stutzeri</name>
    <name type="common">Pseudomonas stutzeri</name>
    <dbReference type="NCBI Taxonomy" id="316"/>
    <lineage>
        <taxon>Bacteria</taxon>
        <taxon>Pseudomonadati</taxon>
        <taxon>Pseudomonadota</taxon>
        <taxon>Gammaproteobacteria</taxon>
        <taxon>Pseudomonadales</taxon>
        <taxon>Pseudomonadaceae</taxon>
        <taxon>Stutzerimonas</taxon>
    </lineage>
</organism>
<dbReference type="CDD" id="cd00761">
    <property type="entry name" value="Glyco_tranf_GTA_type"/>
    <property type="match status" value="1"/>
</dbReference>
<dbReference type="RefSeq" id="WP_103457193.1">
    <property type="nucleotide sequence ID" value="NZ_JAMOHQ010000007.1"/>
</dbReference>
<feature type="domain" description="Glycosyltransferase 2-like" evidence="1">
    <location>
        <begin position="8"/>
        <end position="135"/>
    </location>
</feature>
<gene>
    <name evidence="2" type="ORF">CXK91_16490</name>
</gene>
<evidence type="ECO:0000259" key="1">
    <source>
        <dbReference type="Pfam" id="PF00535"/>
    </source>
</evidence>
<comment type="caution">
    <text evidence="2">The sequence shown here is derived from an EMBL/GenBank/DDBJ whole genome shotgun (WGS) entry which is preliminary data.</text>
</comment>
<evidence type="ECO:0000313" key="3">
    <source>
        <dbReference type="Proteomes" id="UP000237068"/>
    </source>
</evidence>
<reference evidence="2 3" key="1">
    <citation type="submission" date="2018-01" db="EMBL/GenBank/DDBJ databases">
        <title>Denitrification phenotypes of diverse strains of Pseudomonas stutzeri.</title>
        <authorList>
            <person name="Milligan D.A."/>
            <person name="Bergaust L."/>
            <person name="Bakken L.R."/>
            <person name="Frostegard A."/>
        </authorList>
    </citation>
    <scope>NUCLEOTIDE SEQUENCE [LARGE SCALE GENOMIC DNA]</scope>
    <source>
        <strain evidence="2 3">24a13</strain>
    </source>
</reference>
<dbReference type="PANTHER" id="PTHR43685:SF2">
    <property type="entry name" value="GLYCOSYLTRANSFERASE 2-LIKE DOMAIN-CONTAINING PROTEIN"/>
    <property type="match status" value="1"/>
</dbReference>
<dbReference type="InterPro" id="IPR029044">
    <property type="entry name" value="Nucleotide-diphossugar_trans"/>
</dbReference>
<dbReference type="OrthoDB" id="9801954at2"/>
<dbReference type="PANTHER" id="PTHR43685">
    <property type="entry name" value="GLYCOSYLTRANSFERASE"/>
    <property type="match status" value="1"/>
</dbReference>
<dbReference type="InterPro" id="IPR050834">
    <property type="entry name" value="Glycosyltransf_2"/>
</dbReference>